<evidence type="ECO:0000313" key="9">
    <source>
        <dbReference type="EMBL" id="TXD93803.1"/>
    </source>
</evidence>
<sequence>MIKNYFKIAWRSLWKEKTFTFLNVFGLSVAFGAAILLSIYSLFELSFNKFHENADNIFQVYHTEYTPKGPEAGIANPVPFASALKEEVPGVEKITRFSSGGVLVSIGENQVHLQSAFVDPEFFAIFTFPVLKGDENPVSGKSEVALTEKVAKTLFGNETALGNSLNIFIDGQEVPFTVTSIIKDLPVESNIEFDIALNFTSQNEHAYGRNVGRWDNSNHEVYMQLVEGISPTQFENSTRDFSNLHYANDISNAKRDGAQPGKEGQYIQQRLLSVKNLNFAEIGNGEITVNRTYPYLILGIAFLILFIASVNFINMNIAKSSQRLREIGMRKTLGAGRAQLFFQFWGESILVFIGAISLGLLLAKLLMEPFQTLFNTRASFENVISFWSIFSFISAVALITFIAGGYPALLLSKLGTLKALKGKINLNGGNRLRNTLIVIQFSIAILLISGTLVLWNQLQFMRNKDLGFNKEQVISFPLNGKKDDFRTMQLLRNELQNKPEIINISASNNILGIGKDHSTTSSIIGFEHQGRVVKTNILMVDYEYPETVDLELINGRSFDASRPSDTLSVIINEAMARELNEKEILSSNIAIDDSLQYTIIGVVKDYNFQSIDKEIEPLTIFLKPKWNLRYGYVKVASQNLNNSFNEVKLAWNKIEPNAEFLGSFLDENINRTLEKERNMTTMITSGSVIAIILSCVGLFAISLLVVSQRRKEIGIRKIVGASVGKITVMLTSDFLKLVGIAFVIATPIAWYFSDEWLKNYPYRMELNIWIFLFAGILAIGFAIFTISFRTIKAAMQNPVKSLRAE</sequence>
<dbReference type="InterPro" id="IPR003838">
    <property type="entry name" value="ABC3_permease_C"/>
</dbReference>
<evidence type="ECO:0000256" key="2">
    <source>
        <dbReference type="ARBA" id="ARBA00022475"/>
    </source>
</evidence>
<dbReference type="PANTHER" id="PTHR30572">
    <property type="entry name" value="MEMBRANE COMPONENT OF TRANSPORTER-RELATED"/>
    <property type="match status" value="1"/>
</dbReference>
<feature type="transmembrane region" description="Helical" evidence="6">
    <location>
        <begin position="383"/>
        <end position="411"/>
    </location>
</feature>
<evidence type="ECO:0000259" key="7">
    <source>
        <dbReference type="Pfam" id="PF02687"/>
    </source>
</evidence>
<evidence type="ECO:0000256" key="3">
    <source>
        <dbReference type="ARBA" id="ARBA00022692"/>
    </source>
</evidence>
<keyword evidence="5 6" id="KW-0472">Membrane</keyword>
<proteinExistence type="predicted"/>
<keyword evidence="2" id="KW-1003">Cell membrane</keyword>
<keyword evidence="10" id="KW-1185">Reference proteome</keyword>
<feature type="transmembrane region" description="Helical" evidence="6">
    <location>
        <begin position="21"/>
        <end position="43"/>
    </location>
</feature>
<dbReference type="Proteomes" id="UP000321367">
    <property type="component" value="Unassembled WGS sequence"/>
</dbReference>
<feature type="transmembrane region" description="Helical" evidence="6">
    <location>
        <begin position="293"/>
        <end position="317"/>
    </location>
</feature>
<dbReference type="EMBL" id="VORY01000008">
    <property type="protein sequence ID" value="TXD93803.1"/>
    <property type="molecule type" value="Genomic_DNA"/>
</dbReference>
<dbReference type="AlphaFoldDB" id="A0A5C6ZTD5"/>
<organism evidence="9 10">
    <name type="scientific">Gillisia hiemivivida</name>
    <dbReference type="NCBI Taxonomy" id="291190"/>
    <lineage>
        <taxon>Bacteria</taxon>
        <taxon>Pseudomonadati</taxon>
        <taxon>Bacteroidota</taxon>
        <taxon>Flavobacteriia</taxon>
        <taxon>Flavobacteriales</taxon>
        <taxon>Flavobacteriaceae</taxon>
        <taxon>Gillisia</taxon>
    </lineage>
</organism>
<dbReference type="Pfam" id="PF02687">
    <property type="entry name" value="FtsX"/>
    <property type="match status" value="2"/>
</dbReference>
<protein>
    <submittedName>
        <fullName evidence="9">FtsX-like permease family protein</fullName>
    </submittedName>
</protein>
<gene>
    <name evidence="9" type="ORF">ES724_09085</name>
</gene>
<keyword evidence="4 6" id="KW-1133">Transmembrane helix</keyword>
<dbReference type="OrthoDB" id="8740261at2"/>
<feature type="transmembrane region" description="Helical" evidence="6">
    <location>
        <begin position="432"/>
        <end position="455"/>
    </location>
</feature>
<evidence type="ECO:0000256" key="5">
    <source>
        <dbReference type="ARBA" id="ARBA00023136"/>
    </source>
</evidence>
<dbReference type="InterPro" id="IPR050250">
    <property type="entry name" value="Macrolide_Exporter_MacB"/>
</dbReference>
<feature type="transmembrane region" description="Helical" evidence="6">
    <location>
        <begin position="768"/>
        <end position="788"/>
    </location>
</feature>
<feature type="transmembrane region" description="Helical" evidence="6">
    <location>
        <begin position="682"/>
        <end position="706"/>
    </location>
</feature>
<comment type="caution">
    <text evidence="9">The sequence shown here is derived from an EMBL/GenBank/DDBJ whole genome shotgun (WGS) entry which is preliminary data.</text>
</comment>
<dbReference type="PANTHER" id="PTHR30572:SF18">
    <property type="entry name" value="ABC-TYPE MACROLIDE FAMILY EXPORT SYSTEM PERMEASE COMPONENT 2"/>
    <property type="match status" value="1"/>
</dbReference>
<feature type="transmembrane region" description="Helical" evidence="6">
    <location>
        <begin position="734"/>
        <end position="753"/>
    </location>
</feature>
<feature type="domain" description="ABC3 transporter permease C-terminal" evidence="7">
    <location>
        <begin position="300"/>
        <end position="414"/>
    </location>
</feature>
<dbReference type="Pfam" id="PF12704">
    <property type="entry name" value="MacB_PCD"/>
    <property type="match status" value="1"/>
</dbReference>
<feature type="transmembrane region" description="Helical" evidence="6">
    <location>
        <begin position="338"/>
        <end position="363"/>
    </location>
</feature>
<keyword evidence="3 6" id="KW-0812">Transmembrane</keyword>
<evidence type="ECO:0000256" key="1">
    <source>
        <dbReference type="ARBA" id="ARBA00004651"/>
    </source>
</evidence>
<dbReference type="GO" id="GO:0022857">
    <property type="term" value="F:transmembrane transporter activity"/>
    <property type="evidence" value="ECO:0007669"/>
    <property type="project" value="TreeGrafter"/>
</dbReference>
<dbReference type="InterPro" id="IPR025857">
    <property type="entry name" value="MacB_PCD"/>
</dbReference>
<evidence type="ECO:0000259" key="8">
    <source>
        <dbReference type="Pfam" id="PF12704"/>
    </source>
</evidence>
<feature type="domain" description="MacB-like periplasmic core" evidence="8">
    <location>
        <begin position="20"/>
        <end position="239"/>
    </location>
</feature>
<evidence type="ECO:0000256" key="6">
    <source>
        <dbReference type="SAM" id="Phobius"/>
    </source>
</evidence>
<accession>A0A5C6ZTD5</accession>
<dbReference type="RefSeq" id="WP_146932292.1">
    <property type="nucleotide sequence ID" value="NZ_CBCSHZ010000008.1"/>
</dbReference>
<evidence type="ECO:0000256" key="4">
    <source>
        <dbReference type="ARBA" id="ARBA00022989"/>
    </source>
</evidence>
<name>A0A5C6ZTD5_9FLAO</name>
<comment type="subcellular location">
    <subcellularLocation>
        <location evidence="1">Cell membrane</location>
        <topology evidence="1">Multi-pass membrane protein</topology>
    </subcellularLocation>
</comment>
<reference evidence="9 10" key="1">
    <citation type="submission" date="2019-08" db="EMBL/GenBank/DDBJ databases">
        <title>Genome sequence of Gillisia hiemivivida IC154 (type strain).</title>
        <authorList>
            <person name="Bowman J.P."/>
        </authorList>
    </citation>
    <scope>NUCLEOTIDE SEQUENCE [LARGE SCALE GENOMIC DNA]</scope>
    <source>
        <strain evidence="9 10">IC154</strain>
    </source>
</reference>
<feature type="domain" description="ABC3 transporter permease C-terminal" evidence="7">
    <location>
        <begin position="687"/>
        <end position="793"/>
    </location>
</feature>
<evidence type="ECO:0000313" key="10">
    <source>
        <dbReference type="Proteomes" id="UP000321367"/>
    </source>
</evidence>
<dbReference type="GO" id="GO:0005886">
    <property type="term" value="C:plasma membrane"/>
    <property type="evidence" value="ECO:0007669"/>
    <property type="project" value="UniProtKB-SubCell"/>
</dbReference>